<feature type="transmembrane region" description="Helical" evidence="1">
    <location>
        <begin position="48"/>
        <end position="67"/>
    </location>
</feature>
<evidence type="ECO:0000313" key="3">
    <source>
        <dbReference type="Proteomes" id="UP000178943"/>
    </source>
</evidence>
<organism evidence="2 3">
    <name type="scientific">Candidatus Fischerbacteria bacterium RBG_13_37_8</name>
    <dbReference type="NCBI Taxonomy" id="1817863"/>
    <lineage>
        <taxon>Bacteria</taxon>
        <taxon>Candidatus Fischeribacteriota</taxon>
    </lineage>
</organism>
<dbReference type="Proteomes" id="UP000178943">
    <property type="component" value="Unassembled WGS sequence"/>
</dbReference>
<dbReference type="EMBL" id="MFGW01000180">
    <property type="protein sequence ID" value="OGF62353.1"/>
    <property type="molecule type" value="Genomic_DNA"/>
</dbReference>
<proteinExistence type="predicted"/>
<gene>
    <name evidence="2" type="ORF">A2Y62_17025</name>
</gene>
<evidence type="ECO:0000256" key="1">
    <source>
        <dbReference type="SAM" id="Phobius"/>
    </source>
</evidence>
<keyword evidence="1" id="KW-1133">Transmembrane helix</keyword>
<keyword evidence="1" id="KW-0812">Transmembrane</keyword>
<accession>A0A1F5VFW3</accession>
<sequence length="230" mass="25872">MCLPLSNPERTIRSIVSQGLPRTPAVCSQRVFEFLNSFGYIKYRMKKIALITLFLFLAGMPFIFLFAQETKSAKTEETAKPAEQKKPKIGVGSENWLAILKAFEKHNDESKALLETFAKDKKNSLEKKLAEKLLQEWDIKAKEVELFDPVAIKYGKYRIIHRGTPRTSVVIVEMKVTAIGAVEDLQIVRSSYPNPPIKLDGLRASVFRPAFLGGKFVAGKHTFGIELAGR</sequence>
<evidence type="ECO:0000313" key="2">
    <source>
        <dbReference type="EMBL" id="OGF62353.1"/>
    </source>
</evidence>
<name>A0A1F5VFW3_9BACT</name>
<keyword evidence="1" id="KW-0472">Membrane</keyword>
<protein>
    <submittedName>
        <fullName evidence="2">Uncharacterized protein</fullName>
    </submittedName>
</protein>
<reference evidence="2 3" key="1">
    <citation type="journal article" date="2016" name="Nat. Commun.">
        <title>Thousands of microbial genomes shed light on interconnected biogeochemical processes in an aquifer system.</title>
        <authorList>
            <person name="Anantharaman K."/>
            <person name="Brown C.T."/>
            <person name="Hug L.A."/>
            <person name="Sharon I."/>
            <person name="Castelle C.J."/>
            <person name="Probst A.J."/>
            <person name="Thomas B.C."/>
            <person name="Singh A."/>
            <person name="Wilkins M.J."/>
            <person name="Karaoz U."/>
            <person name="Brodie E.L."/>
            <person name="Williams K.H."/>
            <person name="Hubbard S.S."/>
            <person name="Banfield J.F."/>
        </authorList>
    </citation>
    <scope>NUCLEOTIDE SEQUENCE [LARGE SCALE GENOMIC DNA]</scope>
</reference>
<dbReference type="AlphaFoldDB" id="A0A1F5VFW3"/>
<comment type="caution">
    <text evidence="2">The sequence shown here is derived from an EMBL/GenBank/DDBJ whole genome shotgun (WGS) entry which is preliminary data.</text>
</comment>